<feature type="domain" description="PilZ" evidence="1">
    <location>
        <begin position="3"/>
        <end position="99"/>
    </location>
</feature>
<protein>
    <submittedName>
        <fullName evidence="2">Type IV pilus assembly PilZ</fullName>
    </submittedName>
</protein>
<dbReference type="OrthoDB" id="370480at2"/>
<dbReference type="InterPro" id="IPR009875">
    <property type="entry name" value="PilZ_domain"/>
</dbReference>
<dbReference type="EMBL" id="CP000698">
    <property type="protein sequence ID" value="ABQ27455.1"/>
    <property type="molecule type" value="Genomic_DNA"/>
</dbReference>
<keyword evidence="3" id="KW-1185">Reference proteome</keyword>
<dbReference type="SUPFAM" id="SSF141371">
    <property type="entry name" value="PilZ domain-like"/>
    <property type="match status" value="1"/>
</dbReference>
<dbReference type="RefSeq" id="WP_011940118.1">
    <property type="nucleotide sequence ID" value="NC_009483.1"/>
</dbReference>
<evidence type="ECO:0000313" key="3">
    <source>
        <dbReference type="Proteomes" id="UP000006695"/>
    </source>
</evidence>
<dbReference type="KEGG" id="gur:Gura_3298"/>
<sequence length="124" mass="13679">MDERRNFSRVDFAVEALIKQGAASFKGEVRNISLKGILVETSETLVPASPVEVTIYLTGMPPYIAINATGTLVRSEGNCVGIKFDKIDADSFAHLRNIVSYRCGDADKVIGEFFTYLDGRNRND</sequence>
<evidence type="ECO:0000259" key="1">
    <source>
        <dbReference type="Pfam" id="PF07238"/>
    </source>
</evidence>
<dbReference type="STRING" id="351605.Gura_3298"/>
<dbReference type="Proteomes" id="UP000006695">
    <property type="component" value="Chromosome"/>
</dbReference>
<evidence type="ECO:0000313" key="2">
    <source>
        <dbReference type="EMBL" id="ABQ27455.1"/>
    </source>
</evidence>
<dbReference type="AlphaFoldDB" id="A5G6N7"/>
<dbReference type="HOGENOM" id="CLU_146776_1_0_7"/>
<name>A5G6N7_GEOUR</name>
<accession>A5G6N7</accession>
<organism evidence="2 3">
    <name type="scientific">Geotalea uraniireducens (strain Rf4)</name>
    <name type="common">Geobacter uraniireducens</name>
    <dbReference type="NCBI Taxonomy" id="351605"/>
    <lineage>
        <taxon>Bacteria</taxon>
        <taxon>Pseudomonadati</taxon>
        <taxon>Thermodesulfobacteriota</taxon>
        <taxon>Desulfuromonadia</taxon>
        <taxon>Geobacterales</taxon>
        <taxon>Geobacteraceae</taxon>
        <taxon>Geotalea</taxon>
    </lineage>
</organism>
<reference evidence="2 3" key="1">
    <citation type="submission" date="2007-05" db="EMBL/GenBank/DDBJ databases">
        <title>Complete sequence of Geobacter uraniireducens Rf4.</title>
        <authorList>
            <consortium name="US DOE Joint Genome Institute"/>
            <person name="Copeland A."/>
            <person name="Lucas S."/>
            <person name="Lapidus A."/>
            <person name="Barry K."/>
            <person name="Detter J.C."/>
            <person name="Glavina del Rio T."/>
            <person name="Hammon N."/>
            <person name="Israni S."/>
            <person name="Dalin E."/>
            <person name="Tice H."/>
            <person name="Pitluck S."/>
            <person name="Chertkov O."/>
            <person name="Brettin T."/>
            <person name="Bruce D."/>
            <person name="Han C."/>
            <person name="Schmutz J."/>
            <person name="Larimer F."/>
            <person name="Land M."/>
            <person name="Hauser L."/>
            <person name="Kyrpides N."/>
            <person name="Mikhailova N."/>
            <person name="Shelobolina E."/>
            <person name="Aklujkar M."/>
            <person name="Lovley D."/>
            <person name="Richardson P."/>
        </authorList>
    </citation>
    <scope>NUCLEOTIDE SEQUENCE [LARGE SCALE GENOMIC DNA]</scope>
    <source>
        <strain evidence="2 3">Rf4</strain>
    </source>
</reference>
<dbReference type="Gene3D" id="2.40.10.220">
    <property type="entry name" value="predicted glycosyltransferase like domains"/>
    <property type="match status" value="1"/>
</dbReference>
<dbReference type="Pfam" id="PF07238">
    <property type="entry name" value="PilZ"/>
    <property type="match status" value="1"/>
</dbReference>
<gene>
    <name evidence="2" type="ordered locus">Gura_3298</name>
</gene>
<dbReference type="GO" id="GO:0035438">
    <property type="term" value="F:cyclic-di-GMP binding"/>
    <property type="evidence" value="ECO:0007669"/>
    <property type="project" value="InterPro"/>
</dbReference>
<proteinExistence type="predicted"/>